<dbReference type="RefSeq" id="WP_345823871.1">
    <property type="nucleotide sequence ID" value="NZ_JBDIML010000001.1"/>
</dbReference>
<gene>
    <name evidence="2" type="ORF">ABC228_04420</name>
</gene>
<evidence type="ECO:0000256" key="1">
    <source>
        <dbReference type="SAM" id="MobiDB-lite"/>
    </source>
</evidence>
<feature type="compositionally biased region" description="Basic and acidic residues" evidence="1">
    <location>
        <begin position="58"/>
        <end position="67"/>
    </location>
</feature>
<name>A0ABU9XHT8_9BACI</name>
<keyword evidence="3" id="KW-1185">Reference proteome</keyword>
<comment type="caution">
    <text evidence="2">The sequence shown here is derived from an EMBL/GenBank/DDBJ whole genome shotgun (WGS) entry which is preliminary data.</text>
</comment>
<reference evidence="2 3" key="1">
    <citation type="submission" date="2024-05" db="EMBL/GenBank/DDBJ databases">
        <authorList>
            <person name="Haq I."/>
            <person name="Ullah Z."/>
            <person name="Ahmad R."/>
            <person name="Li M."/>
            <person name="Tong Y."/>
        </authorList>
    </citation>
    <scope>NUCLEOTIDE SEQUENCE [LARGE SCALE GENOMIC DNA]</scope>
    <source>
        <strain evidence="2 3">16A2E</strain>
    </source>
</reference>
<proteinExistence type="predicted"/>
<protein>
    <recommendedName>
        <fullName evidence="4">RNA polymerase subunit sigma</fullName>
    </recommendedName>
</protein>
<sequence length="101" mass="11963">MSWKSVEMQVALPRTHDAGKLQDQMLKQNQHFQEALAQSQLVQENRKRKKVQEFEETQLQKDGRKEQGAQNLEKQKKNKNSNQALQAYKHPYLGNNFDIRR</sequence>
<evidence type="ECO:0008006" key="4">
    <source>
        <dbReference type="Google" id="ProtNLM"/>
    </source>
</evidence>
<evidence type="ECO:0000313" key="3">
    <source>
        <dbReference type="Proteomes" id="UP001444625"/>
    </source>
</evidence>
<accession>A0ABU9XHT8</accession>
<organism evidence="2 3">
    <name type="scientific">Ornithinibacillus xuwenensis</name>
    <dbReference type="NCBI Taxonomy" id="3144668"/>
    <lineage>
        <taxon>Bacteria</taxon>
        <taxon>Bacillati</taxon>
        <taxon>Bacillota</taxon>
        <taxon>Bacilli</taxon>
        <taxon>Bacillales</taxon>
        <taxon>Bacillaceae</taxon>
        <taxon>Ornithinibacillus</taxon>
    </lineage>
</organism>
<feature type="region of interest" description="Disordered" evidence="1">
    <location>
        <begin position="43"/>
        <end position="101"/>
    </location>
</feature>
<feature type="region of interest" description="Disordered" evidence="1">
    <location>
        <begin position="1"/>
        <end position="20"/>
    </location>
</feature>
<dbReference type="Proteomes" id="UP001444625">
    <property type="component" value="Unassembled WGS sequence"/>
</dbReference>
<evidence type="ECO:0000313" key="2">
    <source>
        <dbReference type="EMBL" id="MEN2766422.1"/>
    </source>
</evidence>
<dbReference type="EMBL" id="JBDIML010000001">
    <property type="protein sequence ID" value="MEN2766422.1"/>
    <property type="molecule type" value="Genomic_DNA"/>
</dbReference>